<organism evidence="1">
    <name type="scientific">marine sediment metagenome</name>
    <dbReference type="NCBI Taxonomy" id="412755"/>
    <lineage>
        <taxon>unclassified sequences</taxon>
        <taxon>metagenomes</taxon>
        <taxon>ecological metagenomes</taxon>
    </lineage>
</organism>
<comment type="caution">
    <text evidence="1">The sequence shown here is derived from an EMBL/GenBank/DDBJ whole genome shotgun (WGS) entry which is preliminary data.</text>
</comment>
<name>X1T355_9ZZZZ</name>
<dbReference type="EMBL" id="BARW01008591">
    <property type="protein sequence ID" value="GAI85836.1"/>
    <property type="molecule type" value="Genomic_DNA"/>
</dbReference>
<reference evidence="1" key="1">
    <citation type="journal article" date="2014" name="Front. Microbiol.">
        <title>High frequency of phylogenetically diverse reductive dehalogenase-homologous genes in deep subseafloor sedimentary metagenomes.</title>
        <authorList>
            <person name="Kawai M."/>
            <person name="Futagami T."/>
            <person name="Toyoda A."/>
            <person name="Takaki Y."/>
            <person name="Nishi S."/>
            <person name="Hori S."/>
            <person name="Arai W."/>
            <person name="Tsubouchi T."/>
            <person name="Morono Y."/>
            <person name="Uchiyama I."/>
            <person name="Ito T."/>
            <person name="Fujiyama A."/>
            <person name="Inagaki F."/>
            <person name="Takami H."/>
        </authorList>
    </citation>
    <scope>NUCLEOTIDE SEQUENCE</scope>
    <source>
        <strain evidence="1">Expedition CK06-06</strain>
    </source>
</reference>
<evidence type="ECO:0000313" key="1">
    <source>
        <dbReference type="EMBL" id="GAI85836.1"/>
    </source>
</evidence>
<gene>
    <name evidence="1" type="ORF">S12H4_17546</name>
</gene>
<feature type="non-terminal residue" evidence="1">
    <location>
        <position position="118"/>
    </location>
</feature>
<proteinExistence type="predicted"/>
<dbReference type="AlphaFoldDB" id="X1T355"/>
<sequence>MKDYWKEYKQNERKERILKMKPIDAKPLLKIALKIGEKGTSEQKKLFRESIQESFAKSGEIMLMRALDEGVVSEKEWMDLRDKYGLEESDIGVLLQGYFNKKDGYIPRKEKIVVATTS</sequence>
<protein>
    <submittedName>
        <fullName evidence="1">Uncharacterized protein</fullName>
    </submittedName>
</protein>
<accession>X1T355</accession>